<evidence type="ECO:0000256" key="2">
    <source>
        <dbReference type="ARBA" id="ARBA00008387"/>
    </source>
</evidence>
<evidence type="ECO:0000259" key="8">
    <source>
        <dbReference type="Pfam" id="PF05567"/>
    </source>
</evidence>
<evidence type="ECO:0000256" key="4">
    <source>
        <dbReference type="ARBA" id="ARBA00022723"/>
    </source>
</evidence>
<accession>A0ABX0MIC5</accession>
<keyword evidence="4" id="KW-0479">Metal-binding</keyword>
<proteinExistence type="inferred from homology"/>
<comment type="similarity">
    <text evidence="2">Belongs to the PilY1 family.</text>
</comment>
<dbReference type="SUPFAM" id="SSF50998">
    <property type="entry name" value="Quinoprotein alcohol dehydrogenase-like"/>
    <property type="match status" value="1"/>
</dbReference>
<name>A0ABX0MIC5_9BURK</name>
<evidence type="ECO:0000256" key="3">
    <source>
        <dbReference type="ARBA" id="ARBA00022558"/>
    </source>
</evidence>
<evidence type="ECO:0000313" key="9">
    <source>
        <dbReference type="EMBL" id="NHZ62535.1"/>
    </source>
</evidence>
<comment type="caution">
    <text evidence="9">The sequence shown here is derived from an EMBL/GenBank/DDBJ whole genome shotgun (WGS) entry which is preliminary data.</text>
</comment>
<dbReference type="Gene3D" id="2.130.10.10">
    <property type="entry name" value="YVTN repeat-like/Quinoprotein amine dehydrogenase"/>
    <property type="match status" value="1"/>
</dbReference>
<keyword evidence="3" id="KW-1029">Fimbrium biogenesis</keyword>
<dbReference type="RefSeq" id="WP_167236712.1">
    <property type="nucleotide sequence ID" value="NZ_WHJF01000019.1"/>
</dbReference>
<protein>
    <recommendedName>
        <fullName evidence="8">PilY1 beta-propeller domain-containing protein</fullName>
    </recommendedName>
</protein>
<dbReference type="Pfam" id="PF05567">
    <property type="entry name" value="T4P_PilY1"/>
    <property type="match status" value="1"/>
</dbReference>
<evidence type="ECO:0000256" key="6">
    <source>
        <dbReference type="ARBA" id="ARBA00023263"/>
    </source>
</evidence>
<reference evidence="9 10" key="1">
    <citation type="submission" date="2019-10" db="EMBL/GenBank/DDBJ databases">
        <title>Taxonomy of Antarctic Massilia spp.: description of Massilia rubra sp. nov., Massilia aquatica sp. nov., Massilia mucilaginosa sp. nov., Massilia frigida sp. nov. isolated from streams, lakes and regoliths.</title>
        <authorList>
            <person name="Holochova P."/>
            <person name="Sedlacek I."/>
            <person name="Kralova S."/>
            <person name="Maslanova I."/>
            <person name="Busse H.-J."/>
            <person name="Stankova E."/>
            <person name="Vrbovska V."/>
            <person name="Kovarovic V."/>
            <person name="Bartak M."/>
            <person name="Svec P."/>
            <person name="Pantucek R."/>
        </authorList>
    </citation>
    <scope>NUCLEOTIDE SEQUENCE [LARGE SCALE GENOMIC DNA]</scope>
    <source>
        <strain evidence="9 10">CCM 8694</strain>
    </source>
</reference>
<dbReference type="InterPro" id="IPR015943">
    <property type="entry name" value="WD40/YVTN_repeat-like_dom_sf"/>
</dbReference>
<sequence>MQLRTKIIAGGGLVGLAVAALVTVNAAGGFDPRTQPVGYIGQPVPSSLDVSKGTEKMFSIDYNSFDWSGNLHAYPITAAGVVSPTDSWTGGAAAQIAKQSAASRIIVTRNDAGTSPAGIPFRWASMAKGDTGHRKLLDAAAMDAADSDILNFVRGDTSKELKNGGGLRSRGSVLGDIIHSTPVYHTEGANKTVFVGANDGMLHAINAATGAERFAYVPGAVMTNLPELTKATNFQHRYFVDGGIALRTMNAQTILVGALGGGGKALYALDVTTLPTDEASAASKVLWEVSNKTPDFEDLGYTYSTPVLFKLNATTPVVVVGNGYDSAPASGSGHAVLYVMNAKTGARIRQIDTGAGSKDAPNGLSSPSVRDSDNDGFPDTAYAGDLQGNMWMFDLVNGGTPKLLHAATGTGRAITMAPGLAPHPSGGSMVLFVTGRLLSPDDLTSPEVHSAVGVWDKADITKGTYVTQVLTEREYTKGAEKVRIRSVTNNPLNYTGSVNKGWQVAFPAGGERVVGDGAYVNGNVFQFFSTNPTLTPDAKPPGENWWMQLNYLTGGDTHSVVFDLNEDRKFTTDDLIYVTEGATSAAIYPVGRHMGGGVRSQLVGVSAGGVDVFQAGFDRNGAPKPPVVVSVPDKVVNGERGVEGGHFDTDFFCYVRCGNTKRTDGSPVYTTNYFDTGYWSRGRAADSSAVDRIGINYVHVHEYDDIYDVIGLSMINPSQEMQRLHTVNAPVVTTASAPDTPTLKSALQYPAAAQTVGTPEVLTTKEKTNTQKTEISYLPDSAIEYVSGPVPTLVNSKLVMVTTKKYTSTVVVITYSYSASGDNKLPYLQKRTRTEKAWDTVLTESATSTNTEFKLLMANQQHSPAISFKVVGALIAGKQAEYDGPVTGYQTQDAMKVSEMTKYSMASVKEMMWSMPLKAFTVLEWVPGEKRTGVHPMHPNCAGVATSKPEPGTGGAWRNGALTLQVVAADITQNDIEMNVAGQPKLGYRLKPSRYESTGGKLIAEYLIYWHHPVVRCMNSTGDAAYSMAPALTDKLAGDPAIPGVPAGGSKDPHGVFVPKPGTTVGDIPPPPKDTVITNLDGSITTIVWSHVPQGTDGAYIVKGVSTTVWPNGGTGGGPGTGNSGGVLVGGETEPCVGADCDKTDGTGGPTLTGPKNAKSPDIGRINWRELQR</sequence>
<dbReference type="InterPro" id="IPR011047">
    <property type="entry name" value="Quinoprotein_ADH-like_sf"/>
</dbReference>
<evidence type="ECO:0000256" key="1">
    <source>
        <dbReference type="ARBA" id="ARBA00004561"/>
    </source>
</evidence>
<evidence type="ECO:0000313" key="10">
    <source>
        <dbReference type="Proteomes" id="UP000610594"/>
    </source>
</evidence>
<dbReference type="InterPro" id="IPR008707">
    <property type="entry name" value="B-propeller_PilY1"/>
</dbReference>
<evidence type="ECO:0000256" key="7">
    <source>
        <dbReference type="SAM" id="MobiDB-lite"/>
    </source>
</evidence>
<evidence type="ECO:0000256" key="5">
    <source>
        <dbReference type="ARBA" id="ARBA00022837"/>
    </source>
</evidence>
<dbReference type="Proteomes" id="UP000610594">
    <property type="component" value="Unassembled WGS sequence"/>
</dbReference>
<gene>
    <name evidence="9" type="ORF">F1735_09480</name>
</gene>
<feature type="region of interest" description="Disordered" evidence="7">
    <location>
        <begin position="352"/>
        <end position="379"/>
    </location>
</feature>
<keyword evidence="10" id="KW-1185">Reference proteome</keyword>
<keyword evidence="5" id="KW-0106">Calcium</keyword>
<organism evidence="9 10">
    <name type="scientific">Massilia genomosp. 1</name>
    <dbReference type="NCBI Taxonomy" id="2609280"/>
    <lineage>
        <taxon>Bacteria</taxon>
        <taxon>Pseudomonadati</taxon>
        <taxon>Pseudomonadota</taxon>
        <taxon>Betaproteobacteria</taxon>
        <taxon>Burkholderiales</taxon>
        <taxon>Oxalobacteraceae</taxon>
        <taxon>Telluria group</taxon>
        <taxon>Massilia</taxon>
    </lineage>
</organism>
<keyword evidence="6" id="KW-0281">Fimbrium</keyword>
<feature type="region of interest" description="Disordered" evidence="7">
    <location>
        <begin position="1139"/>
        <end position="1173"/>
    </location>
</feature>
<comment type="subcellular location">
    <subcellularLocation>
        <location evidence="1">Fimbrium</location>
    </subcellularLocation>
</comment>
<feature type="domain" description="PilY1 beta-propeller" evidence="8">
    <location>
        <begin position="190"/>
        <end position="398"/>
    </location>
</feature>
<dbReference type="EMBL" id="WHJF01000019">
    <property type="protein sequence ID" value="NHZ62535.1"/>
    <property type="molecule type" value="Genomic_DNA"/>
</dbReference>